<reference evidence="1" key="1">
    <citation type="submission" date="2014-06" db="EMBL/GenBank/DDBJ databases">
        <title>Porothramycin biosynthetic cluster.</title>
        <authorList>
            <person name="Najmanova L."/>
            <person name="Ulanova D."/>
            <person name="Jelinkova M."/>
            <person name="Janata J."/>
        </authorList>
    </citation>
    <scope>NUCLEOTIDE SEQUENCE</scope>
    <source>
        <strain evidence="1">ATCC 39897</strain>
    </source>
</reference>
<dbReference type="PANTHER" id="PTHR33055">
    <property type="entry name" value="TRANSPOSASE FOR INSERTION SEQUENCE ELEMENT IS1111A"/>
    <property type="match status" value="1"/>
</dbReference>
<dbReference type="AlphaFoldDB" id="W5QK53"/>
<dbReference type="PANTHER" id="PTHR33055:SF3">
    <property type="entry name" value="PUTATIVE TRANSPOSASE FOR IS117-RELATED"/>
    <property type="match status" value="1"/>
</dbReference>
<dbReference type="EMBL" id="HQ872605">
    <property type="protein sequence ID" value="AEA29653.1"/>
    <property type="molecule type" value="Genomic_DNA"/>
</dbReference>
<name>W5QK53_9ACTN</name>
<evidence type="ECO:0000313" key="1">
    <source>
        <dbReference type="EMBL" id="AEA29653.1"/>
    </source>
</evidence>
<sequence>MPRDSGNVRGNLHRPRRHHRGLQRVFYQSALLSIRRCEESRRFYERKRAEGKRHIQAVLALARRRVNVLWALIRDRQCYQRTTPVTAAA</sequence>
<protein>
    <recommendedName>
        <fullName evidence="2">IS110 family transposase</fullName>
    </recommendedName>
</protein>
<accession>W5QK53</accession>
<organism evidence="1">
    <name type="scientific">Streptomyces albus subsp. albus</name>
    <dbReference type="NCBI Taxonomy" id="67257"/>
    <lineage>
        <taxon>Bacteria</taxon>
        <taxon>Bacillati</taxon>
        <taxon>Actinomycetota</taxon>
        <taxon>Actinomycetes</taxon>
        <taxon>Kitasatosporales</taxon>
        <taxon>Streptomycetaceae</taxon>
        <taxon>Streptomyces</taxon>
    </lineage>
</organism>
<proteinExistence type="predicted"/>
<evidence type="ECO:0008006" key="2">
    <source>
        <dbReference type="Google" id="ProtNLM"/>
    </source>
</evidence>
<dbReference type="InterPro" id="IPR047650">
    <property type="entry name" value="Transpos_IS110"/>
</dbReference>